<name>F5P1A0_SHIFL</name>
<accession>F5P1A0</accession>
<evidence type="ECO:0000313" key="1">
    <source>
        <dbReference type="EMBL" id="EGK33416.1"/>
    </source>
</evidence>
<proteinExistence type="predicted"/>
<protein>
    <submittedName>
        <fullName evidence="1">OspD1 domain protein</fullName>
    </submittedName>
</protein>
<dbReference type="AlphaFoldDB" id="F5P1A0"/>
<sequence>MMAYINICHHSGIKLTEIADRLNNNEQDMFNIISDKIQELF</sequence>
<dbReference type="EMBL" id="AFGY01000056">
    <property type="protein sequence ID" value="EGK33416.1"/>
    <property type="molecule type" value="Genomic_DNA"/>
</dbReference>
<organism evidence="1 2">
    <name type="scientific">Shigella flexneri K-227</name>
    <dbReference type="NCBI Taxonomy" id="766147"/>
    <lineage>
        <taxon>Bacteria</taxon>
        <taxon>Pseudomonadati</taxon>
        <taxon>Pseudomonadota</taxon>
        <taxon>Gammaproteobacteria</taxon>
        <taxon>Enterobacterales</taxon>
        <taxon>Enterobacteriaceae</taxon>
        <taxon>Shigella</taxon>
    </lineage>
</organism>
<evidence type="ECO:0000313" key="2">
    <source>
        <dbReference type="Proteomes" id="UP000004520"/>
    </source>
</evidence>
<gene>
    <name evidence="1" type="ORF">SFK227_4257</name>
</gene>
<comment type="caution">
    <text evidence="1">The sequence shown here is derived from an EMBL/GenBank/DDBJ whole genome shotgun (WGS) entry which is preliminary data.</text>
</comment>
<reference evidence="1 2" key="1">
    <citation type="submission" date="2011-04" db="EMBL/GenBank/DDBJ databases">
        <authorList>
            <person name="Rasko D."/>
            <person name="Redman J."/>
            <person name="Daugherty S.C."/>
            <person name="Tallon L."/>
            <person name="Sadzewicz L."/>
            <person name="Jones K."/>
            <person name="Santana-Cruz I."/>
            <person name="Liu X."/>
        </authorList>
    </citation>
    <scope>NUCLEOTIDE SEQUENCE [LARGE SCALE GENOMIC DNA]</scope>
    <source>
        <strain evidence="1 2">K-227</strain>
    </source>
</reference>
<dbReference type="Proteomes" id="UP000004520">
    <property type="component" value="Unassembled WGS sequence"/>
</dbReference>